<dbReference type="Pfam" id="PF00004">
    <property type="entry name" value="AAA"/>
    <property type="match status" value="1"/>
</dbReference>
<dbReference type="GO" id="GO:0006515">
    <property type="term" value="P:protein quality control for misfolded or incompletely synthesized proteins"/>
    <property type="evidence" value="ECO:0007669"/>
    <property type="project" value="TreeGrafter"/>
</dbReference>
<dbReference type="SMART" id="SM00382">
    <property type="entry name" value="AAA"/>
    <property type="match status" value="1"/>
</dbReference>
<proteinExistence type="predicted"/>
<dbReference type="OrthoDB" id="8552455at2"/>
<evidence type="ECO:0000313" key="3">
    <source>
        <dbReference type="EMBL" id="BBE51982.1"/>
    </source>
</evidence>
<dbReference type="PANTHER" id="PTHR43718:SF2">
    <property type="entry name" value="LON PROTEASE HOMOLOG, MITOCHONDRIAL"/>
    <property type="match status" value="1"/>
</dbReference>
<name>A0A2Z6GF33_9PROT</name>
<dbReference type="InterPro" id="IPR003593">
    <property type="entry name" value="AAA+_ATPase"/>
</dbReference>
<keyword evidence="3" id="KW-0645">Protease</keyword>
<gene>
    <name evidence="3" type="ORF">OYT1_ch2469</name>
</gene>
<sequence length="396" mass="43824">MMNVIAKRSNSDEALKKLIAEFKMRAQYHSDLLVPASALEKKREDEEPSPASTPEPSPVSAAVKTPAKRAARPFARRLKIFDLEEVEKVRLTAKLANMEGRRRIEGAVSMAVKYDGYRRLPNFKKIGETLAKLRIEFANFREVIDHLEDDLLLAGSVRPDNFVVAPILLDGPPGIGKTAFAQALAKLLGLPFRKISAGGMQHAAILTGTASHWSNTQPGVIFNLIASNQWASVVILLDEADKLSDRQEYAILPALLDLFEPESSKQYVDESLGLAFDASRIIALLTSNHVAKMDQALLSRCKVFTIGKPEAEQRALIAKQKHDELNRACSAKSPIKIDEQAIRELAESDIDMRVLLFSVRKAFVYALRIGSPVSYPLVAPEESKRLHPFGFNCSPT</sequence>
<evidence type="ECO:0000256" key="1">
    <source>
        <dbReference type="SAM" id="MobiDB-lite"/>
    </source>
</evidence>
<dbReference type="InterPro" id="IPR027417">
    <property type="entry name" value="P-loop_NTPase"/>
</dbReference>
<dbReference type="SUPFAM" id="SSF52540">
    <property type="entry name" value="P-loop containing nucleoside triphosphate hydrolases"/>
    <property type="match status" value="1"/>
</dbReference>
<dbReference type="InterPro" id="IPR003959">
    <property type="entry name" value="ATPase_AAA_core"/>
</dbReference>
<feature type="domain" description="AAA+ ATPase" evidence="2">
    <location>
        <begin position="163"/>
        <end position="310"/>
    </location>
</feature>
<dbReference type="Proteomes" id="UP000033070">
    <property type="component" value="Chromosome"/>
</dbReference>
<dbReference type="GO" id="GO:0004176">
    <property type="term" value="F:ATP-dependent peptidase activity"/>
    <property type="evidence" value="ECO:0007669"/>
    <property type="project" value="InterPro"/>
</dbReference>
<dbReference type="EMBL" id="AP018738">
    <property type="protein sequence ID" value="BBE51982.1"/>
    <property type="molecule type" value="Genomic_DNA"/>
</dbReference>
<keyword evidence="4" id="KW-1185">Reference proteome</keyword>
<evidence type="ECO:0000259" key="2">
    <source>
        <dbReference type="SMART" id="SM00382"/>
    </source>
</evidence>
<dbReference type="STRING" id="1188319.OYT1_01398"/>
<dbReference type="RefSeq" id="WP_062626584.1">
    <property type="nucleotide sequence ID" value="NZ_AP018738.1"/>
</dbReference>
<protein>
    <submittedName>
        <fullName evidence="3">Lon protease</fullName>
    </submittedName>
</protein>
<organism evidence="3 4">
    <name type="scientific">Ferriphaselus amnicola</name>
    <dbReference type="NCBI Taxonomy" id="1188319"/>
    <lineage>
        <taxon>Bacteria</taxon>
        <taxon>Pseudomonadati</taxon>
        <taxon>Pseudomonadota</taxon>
        <taxon>Betaproteobacteria</taxon>
        <taxon>Nitrosomonadales</taxon>
        <taxon>Gallionellaceae</taxon>
        <taxon>Ferriphaselus</taxon>
    </lineage>
</organism>
<dbReference type="InterPro" id="IPR027065">
    <property type="entry name" value="Lon_Prtase"/>
</dbReference>
<dbReference type="GO" id="GO:0005524">
    <property type="term" value="F:ATP binding"/>
    <property type="evidence" value="ECO:0007669"/>
    <property type="project" value="InterPro"/>
</dbReference>
<reference evidence="3 4" key="1">
    <citation type="submission" date="2018-06" db="EMBL/GenBank/DDBJ databases">
        <title>OYT1 Genome Sequencing.</title>
        <authorList>
            <person name="Kato S."/>
            <person name="Itoh T."/>
            <person name="Ohkuma M."/>
        </authorList>
    </citation>
    <scope>NUCLEOTIDE SEQUENCE [LARGE SCALE GENOMIC DNA]</scope>
    <source>
        <strain evidence="3 4">OYT1</strain>
    </source>
</reference>
<dbReference type="GO" id="GO:0004252">
    <property type="term" value="F:serine-type endopeptidase activity"/>
    <property type="evidence" value="ECO:0007669"/>
    <property type="project" value="InterPro"/>
</dbReference>
<accession>A0A2Z6GF33</accession>
<dbReference type="GO" id="GO:0016887">
    <property type="term" value="F:ATP hydrolysis activity"/>
    <property type="evidence" value="ECO:0007669"/>
    <property type="project" value="InterPro"/>
</dbReference>
<dbReference type="Gene3D" id="3.40.50.300">
    <property type="entry name" value="P-loop containing nucleotide triphosphate hydrolases"/>
    <property type="match status" value="1"/>
</dbReference>
<dbReference type="AlphaFoldDB" id="A0A2Z6GF33"/>
<feature type="region of interest" description="Disordered" evidence="1">
    <location>
        <begin position="37"/>
        <end position="66"/>
    </location>
</feature>
<evidence type="ECO:0000313" key="4">
    <source>
        <dbReference type="Proteomes" id="UP000033070"/>
    </source>
</evidence>
<dbReference type="PANTHER" id="PTHR43718">
    <property type="entry name" value="LON PROTEASE"/>
    <property type="match status" value="1"/>
</dbReference>
<dbReference type="KEGG" id="fam:OYT1_ch2469"/>
<keyword evidence="3" id="KW-0378">Hydrolase</keyword>